<sequence>MKLIFTVAALLIASCAFATNASVLRDTTLLLENGKQFWLPKYDLGGVQVKPYTGPLGSKKMLAPYQSMPVLKVDRNCEPKMPVVKLNPNCDPKMVLKIDTLYCRH</sequence>
<dbReference type="PROSITE" id="PS51257">
    <property type="entry name" value="PROKAR_LIPOPROTEIN"/>
    <property type="match status" value="1"/>
</dbReference>
<protein>
    <submittedName>
        <fullName evidence="2">Uncharacterized protein</fullName>
    </submittedName>
</protein>
<name>A0A521AQX2_9SPHI</name>
<dbReference type="Proteomes" id="UP000315971">
    <property type="component" value="Unassembled WGS sequence"/>
</dbReference>
<proteinExistence type="predicted"/>
<evidence type="ECO:0000256" key="1">
    <source>
        <dbReference type="SAM" id="SignalP"/>
    </source>
</evidence>
<organism evidence="2 3">
    <name type="scientific">Solitalea koreensis</name>
    <dbReference type="NCBI Taxonomy" id="543615"/>
    <lineage>
        <taxon>Bacteria</taxon>
        <taxon>Pseudomonadati</taxon>
        <taxon>Bacteroidota</taxon>
        <taxon>Sphingobacteriia</taxon>
        <taxon>Sphingobacteriales</taxon>
        <taxon>Sphingobacteriaceae</taxon>
        <taxon>Solitalea</taxon>
    </lineage>
</organism>
<dbReference type="AlphaFoldDB" id="A0A521AQX2"/>
<accession>A0A521AQX2</accession>
<dbReference type="EMBL" id="FXSZ01000001">
    <property type="protein sequence ID" value="SMO37050.1"/>
    <property type="molecule type" value="Genomic_DNA"/>
</dbReference>
<dbReference type="RefSeq" id="WP_142600888.1">
    <property type="nucleotide sequence ID" value="NZ_FXSZ01000001.1"/>
</dbReference>
<keyword evidence="1" id="KW-0732">Signal</keyword>
<dbReference type="OrthoDB" id="6398367at2"/>
<feature type="chain" id="PRO_5021967732" evidence="1">
    <location>
        <begin position="19"/>
        <end position="105"/>
    </location>
</feature>
<keyword evidence="3" id="KW-1185">Reference proteome</keyword>
<gene>
    <name evidence="2" type="ORF">SAMN06265350_101324</name>
</gene>
<reference evidence="2 3" key="1">
    <citation type="submission" date="2017-05" db="EMBL/GenBank/DDBJ databases">
        <authorList>
            <person name="Varghese N."/>
            <person name="Submissions S."/>
        </authorList>
    </citation>
    <scope>NUCLEOTIDE SEQUENCE [LARGE SCALE GENOMIC DNA]</scope>
    <source>
        <strain evidence="2 3">DSM 21342</strain>
    </source>
</reference>
<evidence type="ECO:0000313" key="3">
    <source>
        <dbReference type="Proteomes" id="UP000315971"/>
    </source>
</evidence>
<evidence type="ECO:0000313" key="2">
    <source>
        <dbReference type="EMBL" id="SMO37050.1"/>
    </source>
</evidence>
<feature type="signal peptide" evidence="1">
    <location>
        <begin position="1"/>
        <end position="18"/>
    </location>
</feature>